<sequence>MLAERWLYDFLIYSYMLSLLFGFAGLIKPNPRATIASSALLFMVWGIELSLIGMEIWRTWPQISEIDPILLYTWALISFALYYQHIVKLDIFFMTISSVGLIVLAVQLFFVRGVPFQKEVIMVSELIFVHISLAIIGYVAFSLSSISAFLYYIASFLLKKKQWNRFLTQLPSLGSLQRFSTGSLIVGLPCLAVSLLLGGIWAIQVVQPSVWIDPKMIASLLTLIVYSLILWQWRRVGWQGKRLAWWNLVAILVMIGNVLLSRWSFHHWV</sequence>
<comment type="caution">
    <text evidence="3">The sequence shown here is derived from an EMBL/GenBank/DDBJ whole genome shotgun (WGS) entry which is preliminary data.</text>
</comment>
<accession>A0AAJ1THU9</accession>
<dbReference type="AlphaFoldDB" id="A0AAJ1THU9"/>
<feature type="transmembrane region" description="Helical" evidence="1">
    <location>
        <begin position="91"/>
        <end position="111"/>
    </location>
</feature>
<feature type="transmembrane region" description="Helical" evidence="1">
    <location>
        <begin position="131"/>
        <end position="158"/>
    </location>
</feature>
<feature type="transmembrane region" description="Helical" evidence="1">
    <location>
        <begin position="6"/>
        <end position="27"/>
    </location>
</feature>
<evidence type="ECO:0000313" key="4">
    <source>
        <dbReference type="Proteomes" id="UP001238450"/>
    </source>
</evidence>
<dbReference type="Proteomes" id="UP001238450">
    <property type="component" value="Unassembled WGS sequence"/>
</dbReference>
<dbReference type="GO" id="GO:0005886">
    <property type="term" value="C:plasma membrane"/>
    <property type="evidence" value="ECO:0007669"/>
    <property type="project" value="TreeGrafter"/>
</dbReference>
<feature type="domain" description="Cytochrome c assembly protein" evidence="2">
    <location>
        <begin position="67"/>
        <end position="264"/>
    </location>
</feature>
<dbReference type="InterPro" id="IPR052372">
    <property type="entry name" value="YpjD/HemX"/>
</dbReference>
<dbReference type="InterPro" id="IPR002541">
    <property type="entry name" value="Cyt_c_assembly"/>
</dbReference>
<feature type="transmembrane region" description="Helical" evidence="1">
    <location>
        <begin position="179"/>
        <end position="204"/>
    </location>
</feature>
<keyword evidence="1" id="KW-0812">Transmembrane</keyword>
<feature type="transmembrane region" description="Helical" evidence="1">
    <location>
        <begin position="245"/>
        <end position="265"/>
    </location>
</feature>
<evidence type="ECO:0000256" key="1">
    <source>
        <dbReference type="SAM" id="Phobius"/>
    </source>
</evidence>
<feature type="transmembrane region" description="Helical" evidence="1">
    <location>
        <begin position="39"/>
        <end position="57"/>
    </location>
</feature>
<dbReference type="GO" id="GO:0017004">
    <property type="term" value="P:cytochrome complex assembly"/>
    <property type="evidence" value="ECO:0007669"/>
    <property type="project" value="InterPro"/>
</dbReference>
<proteinExistence type="predicted"/>
<dbReference type="EMBL" id="JAUSUV010000005">
    <property type="protein sequence ID" value="MDQ0417262.1"/>
    <property type="molecule type" value="Genomic_DNA"/>
</dbReference>
<dbReference type="GO" id="GO:0020037">
    <property type="term" value="F:heme binding"/>
    <property type="evidence" value="ECO:0007669"/>
    <property type="project" value="InterPro"/>
</dbReference>
<evidence type="ECO:0000259" key="2">
    <source>
        <dbReference type="Pfam" id="PF01578"/>
    </source>
</evidence>
<feature type="transmembrane region" description="Helical" evidence="1">
    <location>
        <begin position="69"/>
        <end position="84"/>
    </location>
</feature>
<keyword evidence="1" id="KW-0472">Membrane</keyword>
<name>A0AAJ1THU9_9BACL</name>
<organism evidence="3 4">
    <name type="scientific">Croceifilum oryzae</name>
    <dbReference type="NCBI Taxonomy" id="1553429"/>
    <lineage>
        <taxon>Bacteria</taxon>
        <taxon>Bacillati</taxon>
        <taxon>Bacillota</taxon>
        <taxon>Bacilli</taxon>
        <taxon>Bacillales</taxon>
        <taxon>Thermoactinomycetaceae</taxon>
        <taxon>Croceifilum</taxon>
    </lineage>
</organism>
<evidence type="ECO:0000313" key="3">
    <source>
        <dbReference type="EMBL" id="MDQ0417262.1"/>
    </source>
</evidence>
<feature type="transmembrane region" description="Helical" evidence="1">
    <location>
        <begin position="216"/>
        <end position="233"/>
    </location>
</feature>
<keyword evidence="4" id="KW-1185">Reference proteome</keyword>
<protein>
    <submittedName>
        <fullName evidence="3">HemX protein</fullName>
    </submittedName>
</protein>
<dbReference type="RefSeq" id="WP_307252173.1">
    <property type="nucleotide sequence ID" value="NZ_JAUSUV010000005.1"/>
</dbReference>
<gene>
    <name evidence="3" type="ORF">J2Z48_001434</name>
</gene>
<dbReference type="PANTHER" id="PTHR38034">
    <property type="entry name" value="INNER MEMBRANE PROTEIN YPJD"/>
    <property type="match status" value="1"/>
</dbReference>
<dbReference type="PANTHER" id="PTHR38034:SF1">
    <property type="entry name" value="INNER MEMBRANE PROTEIN YPJD"/>
    <property type="match status" value="1"/>
</dbReference>
<reference evidence="3 4" key="1">
    <citation type="submission" date="2023-07" db="EMBL/GenBank/DDBJ databases">
        <title>Genomic Encyclopedia of Type Strains, Phase IV (KMG-IV): sequencing the most valuable type-strain genomes for metagenomic binning, comparative biology and taxonomic classification.</title>
        <authorList>
            <person name="Goeker M."/>
        </authorList>
    </citation>
    <scope>NUCLEOTIDE SEQUENCE [LARGE SCALE GENOMIC DNA]</scope>
    <source>
        <strain evidence="3 4">DSM 46876</strain>
    </source>
</reference>
<dbReference type="Pfam" id="PF01578">
    <property type="entry name" value="Cytochrom_C_asm"/>
    <property type="match status" value="1"/>
</dbReference>
<keyword evidence="1" id="KW-1133">Transmembrane helix</keyword>